<proteinExistence type="predicted"/>
<dbReference type="AlphaFoldDB" id="A0A2N3NHW5"/>
<gene>
    <name evidence="2" type="ORF">jhhlp_001352</name>
</gene>
<evidence type="ECO:0000256" key="1">
    <source>
        <dbReference type="SAM" id="MobiDB-lite"/>
    </source>
</evidence>
<dbReference type="EMBL" id="NLAX01000004">
    <property type="protein sequence ID" value="PKS12056.1"/>
    <property type="molecule type" value="Genomic_DNA"/>
</dbReference>
<reference evidence="2 3" key="1">
    <citation type="journal article" date="2017" name="G3 (Bethesda)">
        <title>First Draft Genome Sequence of the Pathogenic Fungus Lomentospora prolificans (Formerly Scedosporium prolificans).</title>
        <authorList>
            <person name="Luo R."/>
            <person name="Zimin A."/>
            <person name="Workman R."/>
            <person name="Fan Y."/>
            <person name="Pertea G."/>
            <person name="Grossman N."/>
            <person name="Wear M.P."/>
            <person name="Jia B."/>
            <person name="Miller H."/>
            <person name="Casadevall A."/>
            <person name="Timp W."/>
            <person name="Zhang S.X."/>
            <person name="Salzberg S.L."/>
        </authorList>
    </citation>
    <scope>NUCLEOTIDE SEQUENCE [LARGE SCALE GENOMIC DNA]</scope>
    <source>
        <strain evidence="2 3">JHH-5317</strain>
    </source>
</reference>
<dbReference type="VEuPathDB" id="FungiDB:jhhlp_001352"/>
<evidence type="ECO:0000313" key="2">
    <source>
        <dbReference type="EMBL" id="PKS12056.1"/>
    </source>
</evidence>
<evidence type="ECO:0000313" key="3">
    <source>
        <dbReference type="Proteomes" id="UP000233524"/>
    </source>
</evidence>
<accession>A0A2N3NHW5</accession>
<feature type="region of interest" description="Disordered" evidence="1">
    <location>
        <begin position="99"/>
        <end position="142"/>
    </location>
</feature>
<feature type="compositionally biased region" description="Low complexity" evidence="1">
    <location>
        <begin position="103"/>
        <end position="134"/>
    </location>
</feature>
<name>A0A2N3NHW5_9PEZI</name>
<dbReference type="OrthoDB" id="4773720at2759"/>
<organism evidence="2 3">
    <name type="scientific">Lomentospora prolificans</name>
    <dbReference type="NCBI Taxonomy" id="41688"/>
    <lineage>
        <taxon>Eukaryota</taxon>
        <taxon>Fungi</taxon>
        <taxon>Dikarya</taxon>
        <taxon>Ascomycota</taxon>
        <taxon>Pezizomycotina</taxon>
        <taxon>Sordariomycetes</taxon>
        <taxon>Hypocreomycetidae</taxon>
        <taxon>Microascales</taxon>
        <taxon>Microascaceae</taxon>
        <taxon>Lomentospora</taxon>
    </lineage>
</organism>
<sequence length="243" mass="24737">MEEGKIKSWRGVGSALDAANSGCPTITAKQIASTCSPACTQNHDCRFISTVTNPCGCPRAVPEATLIQPCNEGCPYDGCAVEYRTVNVNCVGDGWVTEPGQPSPTLTTKPRTTTVEPPPSRTTSQTGGSSRSSSSGGGGGITPCPKMTKMVASEGCVAPACPTPNCIFQEPFVVSCGCPEPETVMVEGCVTECPQGCATTTVKVTENCWSEEPTGTGTGTGAGTRTTAAAEVEESAVVAGRGG</sequence>
<keyword evidence="3" id="KW-1185">Reference proteome</keyword>
<comment type="caution">
    <text evidence="2">The sequence shown here is derived from an EMBL/GenBank/DDBJ whole genome shotgun (WGS) entry which is preliminary data.</text>
</comment>
<dbReference type="Proteomes" id="UP000233524">
    <property type="component" value="Unassembled WGS sequence"/>
</dbReference>
<feature type="region of interest" description="Disordered" evidence="1">
    <location>
        <begin position="213"/>
        <end position="243"/>
    </location>
</feature>
<dbReference type="InParanoid" id="A0A2N3NHW5"/>
<feature type="compositionally biased region" description="Low complexity" evidence="1">
    <location>
        <begin position="223"/>
        <end position="243"/>
    </location>
</feature>
<protein>
    <submittedName>
        <fullName evidence="2">Uncharacterized protein</fullName>
    </submittedName>
</protein>